<keyword evidence="2" id="KW-0812">Transmembrane</keyword>
<feature type="transmembrane region" description="Helical" evidence="2">
    <location>
        <begin position="384"/>
        <end position="408"/>
    </location>
</feature>
<dbReference type="SUPFAM" id="SSF50998">
    <property type="entry name" value="Quinoprotein alcohol dehydrogenase-like"/>
    <property type="match status" value="1"/>
</dbReference>
<feature type="compositionally biased region" description="Polar residues" evidence="1">
    <location>
        <begin position="513"/>
        <end position="522"/>
    </location>
</feature>
<dbReference type="eggNOG" id="ENOG502QSCU">
    <property type="taxonomic scope" value="Eukaryota"/>
</dbReference>
<dbReference type="PANTHER" id="PTHR37253">
    <property type="entry name" value="PROTEIN GAMETE EXPRESSED 3"/>
    <property type="match status" value="1"/>
</dbReference>
<feature type="region of interest" description="Disordered" evidence="1">
    <location>
        <begin position="513"/>
        <end position="535"/>
    </location>
</feature>
<dbReference type="STRING" id="13333.W1PY46"/>
<dbReference type="Gramene" id="ERN13183">
    <property type="protein sequence ID" value="ERN13183"/>
    <property type="gene ID" value="AMTR_s00040p00212580"/>
</dbReference>
<dbReference type="InterPro" id="IPR011047">
    <property type="entry name" value="Quinoprotein_ADH-like_sf"/>
</dbReference>
<evidence type="ECO:0000313" key="4">
    <source>
        <dbReference type="Proteomes" id="UP000017836"/>
    </source>
</evidence>
<keyword evidence="2" id="KW-0472">Membrane</keyword>
<dbReference type="AlphaFoldDB" id="W1PY46"/>
<dbReference type="OMA" id="ISWQQTI"/>
<keyword evidence="4" id="KW-1185">Reference proteome</keyword>
<proteinExistence type="predicted"/>
<name>W1PY46_AMBTC</name>
<protein>
    <recommendedName>
        <fullName evidence="5">Protein GAMETE EXPRESSED 3</fullName>
    </recommendedName>
</protein>
<dbReference type="PANTHER" id="PTHR37253:SF1">
    <property type="entry name" value="PROTEIN GAMETE EXPRESSED 3"/>
    <property type="match status" value="1"/>
</dbReference>
<dbReference type="Proteomes" id="UP000017836">
    <property type="component" value="Unassembled WGS sequence"/>
</dbReference>
<dbReference type="EMBL" id="KI392591">
    <property type="protein sequence ID" value="ERN13183.1"/>
    <property type="molecule type" value="Genomic_DNA"/>
</dbReference>
<evidence type="ECO:0000256" key="1">
    <source>
        <dbReference type="SAM" id="MobiDB-lite"/>
    </source>
</evidence>
<evidence type="ECO:0008006" key="5">
    <source>
        <dbReference type="Google" id="ProtNLM"/>
    </source>
</evidence>
<dbReference type="Gene3D" id="2.130.10.10">
    <property type="entry name" value="YVTN repeat-like/Quinoprotein amine dehydrogenase"/>
    <property type="match status" value="1"/>
</dbReference>
<dbReference type="InterPro" id="IPR015943">
    <property type="entry name" value="WD40/YVTN_repeat-like_dom_sf"/>
</dbReference>
<dbReference type="GO" id="GO:0005886">
    <property type="term" value="C:plasma membrane"/>
    <property type="evidence" value="ECO:0000318"/>
    <property type="project" value="GO_Central"/>
</dbReference>
<dbReference type="GO" id="GO:0009793">
    <property type="term" value="P:embryo development ending in seed dormancy"/>
    <property type="evidence" value="ECO:0000318"/>
    <property type="project" value="GO_Central"/>
</dbReference>
<gene>
    <name evidence="3" type="ORF">AMTR_s00040p00212580</name>
</gene>
<sequence>MVPLHGQLGLIILAMRIYLRFVMLQESVSMVLIYVVAENQVVVISPPSNRTSQTFAEDFFNDEQSSNEIIGLAISFWGSSLFINIKMLGLFAFMIDGTSLWSVGPVLHQSGYPQGCKSNETSCYFASTPVVDQCEGSVYITNSEGQVYSFSALKPYINWIQDFSTIDKLITVTSGNNGRVYLAFPRRAILMALDATNGYILWEETIGPLRTQDCSPVVDSSGWVSIGSLDGFVYVVSPTGVIKKHLEETAPNAVVQVNPILDCSGRAVYVAQLRTKSKKEHNIGGSTYTSALQPVKLVFSKLLPATGKVYFTAEYPGHISSLWSDSYLRHFLLDARVLLAFVSSANIGNPFPCKSSYEKLMWGCSHAKPNTLKIAFLGNEKKTLIFLGFQFCVVIVLAGCVWFCCTFWNKQKLKKQGLGGFLEKRRSLHLRKKMCDRMISDLEKKMDEEGVEEEQVMDKLGETIAERETIEEKLSTTYSLGRDTSGRSNKVVDKDEKGYTWSQRRDQSMSMFHTVSATSSSSEKNEPLVEEEESQDEWRSFPLWYDVGDKGSAVKGKAPVNDMAESSSRLTDSTGFTNPLFEEPQEVVDEYFEKELKNSGSCLKRRRTLS</sequence>
<keyword evidence="2" id="KW-1133">Transmembrane helix</keyword>
<accession>W1PY46</accession>
<dbReference type="GO" id="GO:0010183">
    <property type="term" value="P:pollen tube guidance"/>
    <property type="evidence" value="ECO:0000318"/>
    <property type="project" value="GO_Central"/>
</dbReference>
<reference evidence="4" key="1">
    <citation type="journal article" date="2013" name="Science">
        <title>The Amborella genome and the evolution of flowering plants.</title>
        <authorList>
            <consortium name="Amborella Genome Project"/>
        </authorList>
    </citation>
    <scope>NUCLEOTIDE SEQUENCE [LARGE SCALE GENOMIC DNA]</scope>
</reference>
<feature type="region of interest" description="Disordered" evidence="1">
    <location>
        <begin position="552"/>
        <end position="578"/>
    </location>
</feature>
<organism evidence="3 4">
    <name type="scientific">Amborella trichopoda</name>
    <dbReference type="NCBI Taxonomy" id="13333"/>
    <lineage>
        <taxon>Eukaryota</taxon>
        <taxon>Viridiplantae</taxon>
        <taxon>Streptophyta</taxon>
        <taxon>Embryophyta</taxon>
        <taxon>Tracheophyta</taxon>
        <taxon>Spermatophyta</taxon>
        <taxon>Magnoliopsida</taxon>
        <taxon>Amborellales</taxon>
        <taxon>Amborellaceae</taxon>
        <taxon>Amborella</taxon>
    </lineage>
</organism>
<feature type="compositionally biased region" description="Polar residues" evidence="1">
    <location>
        <begin position="564"/>
        <end position="577"/>
    </location>
</feature>
<dbReference type="InterPro" id="IPR018391">
    <property type="entry name" value="PQQ_b-propeller_rpt"/>
</dbReference>
<evidence type="ECO:0000313" key="3">
    <source>
        <dbReference type="EMBL" id="ERN13183.1"/>
    </source>
</evidence>
<evidence type="ECO:0000256" key="2">
    <source>
        <dbReference type="SAM" id="Phobius"/>
    </source>
</evidence>
<dbReference type="HOGENOM" id="CLU_026343_1_0_1"/>
<dbReference type="SMART" id="SM00564">
    <property type="entry name" value="PQQ"/>
    <property type="match status" value="3"/>
</dbReference>
<dbReference type="InterPro" id="IPR045301">
    <property type="entry name" value="GEX3-like"/>
</dbReference>